<feature type="active site" description="Proton donor/acceptor" evidence="5">
    <location>
        <position position="270"/>
    </location>
</feature>
<reference evidence="7 8" key="1">
    <citation type="submission" date="2017-10" db="EMBL/GenBank/DDBJ databases">
        <title>Comparative genomics in systemic dimorphic fungi from Ajellomycetaceae.</title>
        <authorList>
            <person name="Munoz J.F."/>
            <person name="Mcewen J.G."/>
            <person name="Clay O.K."/>
            <person name="Cuomo C.A."/>
        </authorList>
    </citation>
    <scope>NUCLEOTIDE SEQUENCE [LARGE SCALE GENOMIC DNA]</scope>
    <source>
        <strain evidence="7 8">UAMH130</strain>
    </source>
</reference>
<keyword evidence="8" id="KW-1185">Reference proteome</keyword>
<dbReference type="HAMAP" id="MF_03040">
    <property type="entry name" value="USB1"/>
    <property type="match status" value="1"/>
</dbReference>
<proteinExistence type="inferred from homology"/>
<comment type="function">
    <text evidence="5">Phosphodiesterase responsible for the U6 snRNA 3' end processing. Acts as an exoribonuclease (RNase) responsible for trimming the poly(U) tract of the last nucleotides in the pre-U6 snRNA molecule, leading to the formation of mature U6 snRNA.</text>
</comment>
<dbReference type="GO" id="GO:1990838">
    <property type="term" value="F:poly(U)-specific exoribonuclease activity, producing 3' uridine cyclic phosphate ends"/>
    <property type="evidence" value="ECO:0007669"/>
    <property type="project" value="UniProtKB-UniRule"/>
</dbReference>
<evidence type="ECO:0000256" key="2">
    <source>
        <dbReference type="ARBA" id="ARBA00022801"/>
    </source>
</evidence>
<keyword evidence="1 5" id="KW-0540">Nuclease</keyword>
<dbReference type="PANTHER" id="PTHR13522:SF3">
    <property type="entry name" value="U6 SNRNA PHOSPHODIESTERASE 1"/>
    <property type="match status" value="1"/>
</dbReference>
<dbReference type="Pfam" id="PF09749">
    <property type="entry name" value="HVSL"/>
    <property type="match status" value="1"/>
</dbReference>
<gene>
    <name evidence="5" type="primary">USB1</name>
    <name evidence="7" type="ORF">GX51_04098</name>
</gene>
<protein>
    <recommendedName>
        <fullName evidence="5">U6 snRNA phosphodiesterase</fullName>
        <ecNumber evidence="5">3.1.4.-</ecNumber>
    </recommendedName>
</protein>
<comment type="subcellular location">
    <subcellularLocation>
        <location evidence="5">Nucleus</location>
    </subcellularLocation>
</comment>
<feature type="active site" description="Proton donor/acceptor" evidence="5">
    <location>
        <position position="147"/>
    </location>
</feature>
<dbReference type="PANTHER" id="PTHR13522">
    <property type="entry name" value="U6 SNRNA PHOSPHODIESTERASE 1"/>
    <property type="match status" value="1"/>
</dbReference>
<evidence type="ECO:0000313" key="7">
    <source>
        <dbReference type="EMBL" id="PGH03367.1"/>
    </source>
</evidence>
<evidence type="ECO:0000256" key="4">
    <source>
        <dbReference type="ARBA" id="ARBA00023242"/>
    </source>
</evidence>
<keyword evidence="3" id="KW-0456">Lyase</keyword>
<dbReference type="GO" id="GO:0005634">
    <property type="term" value="C:nucleus"/>
    <property type="evidence" value="ECO:0007669"/>
    <property type="project" value="UniProtKB-SubCell"/>
</dbReference>
<evidence type="ECO:0000313" key="8">
    <source>
        <dbReference type="Proteomes" id="UP000224080"/>
    </source>
</evidence>
<organism evidence="7 8">
    <name type="scientific">Blastomyces parvus</name>
    <dbReference type="NCBI Taxonomy" id="2060905"/>
    <lineage>
        <taxon>Eukaryota</taxon>
        <taxon>Fungi</taxon>
        <taxon>Dikarya</taxon>
        <taxon>Ascomycota</taxon>
        <taxon>Pezizomycotina</taxon>
        <taxon>Eurotiomycetes</taxon>
        <taxon>Eurotiomycetidae</taxon>
        <taxon>Onygenales</taxon>
        <taxon>Ajellomycetaceae</taxon>
        <taxon>Blastomyces</taxon>
    </lineage>
</organism>
<keyword evidence="2 5" id="KW-0378">Hydrolase</keyword>
<accession>A0A2B7X3N7</accession>
<dbReference type="GO" id="GO:0016829">
    <property type="term" value="F:lyase activity"/>
    <property type="evidence" value="ECO:0007669"/>
    <property type="project" value="UniProtKB-KW"/>
</dbReference>
<name>A0A2B7X3N7_9EURO</name>
<dbReference type="OrthoDB" id="49151at2759"/>
<dbReference type="GO" id="GO:0034477">
    <property type="term" value="P:U6 snRNA 3'-end processing"/>
    <property type="evidence" value="ECO:0007669"/>
    <property type="project" value="UniProtKB-UniRule"/>
</dbReference>
<dbReference type="Proteomes" id="UP000224080">
    <property type="component" value="Unassembled WGS sequence"/>
</dbReference>
<dbReference type="Gene3D" id="3.90.1140.10">
    <property type="entry name" value="Cyclic phosphodiesterase"/>
    <property type="match status" value="1"/>
</dbReference>
<feature type="region of interest" description="Disordered" evidence="6">
    <location>
        <begin position="1"/>
        <end position="58"/>
    </location>
</feature>
<keyword evidence="4 5" id="KW-0539">Nucleus</keyword>
<evidence type="ECO:0000256" key="3">
    <source>
        <dbReference type="ARBA" id="ARBA00023239"/>
    </source>
</evidence>
<comment type="caution">
    <text evidence="7">The sequence shown here is derived from an EMBL/GenBank/DDBJ whole genome shotgun (WGS) entry which is preliminary data.</text>
</comment>
<dbReference type="InterPro" id="IPR027521">
    <property type="entry name" value="Usb1"/>
</dbReference>
<evidence type="ECO:0000256" key="5">
    <source>
        <dbReference type="HAMAP-Rule" id="MF_03040"/>
    </source>
</evidence>
<dbReference type="AlphaFoldDB" id="A0A2B7X3N7"/>
<evidence type="ECO:0000256" key="6">
    <source>
        <dbReference type="SAM" id="MobiDB-lite"/>
    </source>
</evidence>
<dbReference type="EC" id="3.1.4.-" evidence="5"/>
<feature type="compositionally biased region" description="Polar residues" evidence="6">
    <location>
        <begin position="1"/>
        <end position="28"/>
    </location>
</feature>
<feature type="region of interest" description="Disordered" evidence="6">
    <location>
        <begin position="233"/>
        <end position="259"/>
    </location>
</feature>
<dbReference type="EMBL" id="PDNC01000049">
    <property type="protein sequence ID" value="PGH03367.1"/>
    <property type="molecule type" value="Genomic_DNA"/>
</dbReference>
<comment type="similarity">
    <text evidence="5">Belongs to the 2H phosphoesterase superfamily. USB1 family.</text>
</comment>
<dbReference type="STRING" id="2060905.A0A2B7X3N7"/>
<evidence type="ECO:0000256" key="1">
    <source>
        <dbReference type="ARBA" id="ARBA00022722"/>
    </source>
</evidence>
<sequence>MSLVQYSDSESDENNPVSGGSSVTTKLSTRPLKRQRTDKTIQNNGDGDGSGAKSTTLPPLPSEFLDLYATNSRISVQDDPSLHDGRKRAMPHVAGNWPTHIYLEWYPAATELAILEDVIARCGQKLQNGLQVHGLLYSDLGAQAPLHISLSRPVVLVTEDRQPFRDLLKDALRESDIRPFHVKAAGLDWVSNFEKTRWFLVLRVMKPVNNELNCLLAISNRSLAAFQQPPLYQTPASENAQGKKRNTEKSPKQRSSTSSVAVVDYSDNFHISIAWSLTEPSREDKERIASLELGKVKENEIPFGSVKLKIGNIVHNLELPTGILDEGGFCGL</sequence>